<dbReference type="EC" id="2.7.13.3" evidence="3"/>
<evidence type="ECO:0000259" key="13">
    <source>
        <dbReference type="PROSITE" id="PS50109"/>
    </source>
</evidence>
<dbReference type="PANTHER" id="PTHR34220">
    <property type="entry name" value="SENSOR HISTIDINE KINASE YPDA"/>
    <property type="match status" value="1"/>
</dbReference>
<dbReference type="InterPro" id="IPR036890">
    <property type="entry name" value="HATPase_C_sf"/>
</dbReference>
<feature type="transmembrane region" description="Helical" evidence="12">
    <location>
        <begin position="20"/>
        <end position="40"/>
    </location>
</feature>
<dbReference type="Gene3D" id="3.30.565.10">
    <property type="entry name" value="Histidine kinase-like ATPase, C-terminal domain"/>
    <property type="match status" value="1"/>
</dbReference>
<dbReference type="Pfam" id="PF06580">
    <property type="entry name" value="His_kinase"/>
    <property type="match status" value="1"/>
</dbReference>
<dbReference type="SMART" id="SM00304">
    <property type="entry name" value="HAMP"/>
    <property type="match status" value="1"/>
</dbReference>
<keyword evidence="9" id="KW-0067">ATP-binding</keyword>
<evidence type="ECO:0000256" key="1">
    <source>
        <dbReference type="ARBA" id="ARBA00000085"/>
    </source>
</evidence>
<evidence type="ECO:0000256" key="4">
    <source>
        <dbReference type="ARBA" id="ARBA00022475"/>
    </source>
</evidence>
<evidence type="ECO:0000313" key="15">
    <source>
        <dbReference type="EMBL" id="GIP17718.1"/>
    </source>
</evidence>
<dbReference type="PROSITE" id="PS50109">
    <property type="entry name" value="HIS_KIN"/>
    <property type="match status" value="1"/>
</dbReference>
<dbReference type="InterPro" id="IPR005467">
    <property type="entry name" value="His_kinase_dom"/>
</dbReference>
<dbReference type="AlphaFoldDB" id="A0A919YVS4"/>
<sequence length="608" mass="68513">MIETLRKVSMPFRSSITYKWMLLLITITTVPLLLLGTVSYSITKDAIDKKVADASKQLIRQTVDNIDISFSGYKDIVMQLITSPEIMPLLQKIRHQDESVVENLSLTSKLAYYTAVSPEFKSVSFMTESMYIKGIFRWDDQEDYKNDFYHQTIAAGNDFVWFPTRLGLYSDTADSHNEMVFSVSKQVFNIHDGRQLDMAVVLDIREEILSDILKKNAGSELGTESFLIDEKGSIISHADKSMLLTSVEQWFEENGSAALYNEDAEDSFVARYKGKEVMVNYLKLQTNDWRVVHVIERSSLYKDSDRVIQVIVIIMLAGIVFSIITAYAMASSVSSPLKKMVRAMNQVHIGNLSARIKQDPKRLDEIGRLQHHFNDMVAKIEELLDVVYQEQNNKRIAEVKALEAQINPHFLYNTLDAIKWTALFQKANNAAEMARLLSRLLHISIGKGSDTVLVQEEIEHVECYLGIQNLRAAGKFDVQFDIADEVKMYRTPKVILQPIVENAILHGFADQTEGGVISIRCREEGKRLLFEIVDNGHGFEQAVYSPEQASFDESAKGASFLGVGLSNVSERIKLICGQEYGLAITSRPGEGTAVTITLPIMKGENSDV</sequence>
<feature type="transmembrane region" description="Helical" evidence="12">
    <location>
        <begin position="307"/>
        <end position="330"/>
    </location>
</feature>
<dbReference type="InterPro" id="IPR003594">
    <property type="entry name" value="HATPase_dom"/>
</dbReference>
<keyword evidence="5" id="KW-0597">Phosphoprotein</keyword>
<proteinExistence type="predicted"/>
<dbReference type="GO" id="GO:0005524">
    <property type="term" value="F:ATP binding"/>
    <property type="evidence" value="ECO:0007669"/>
    <property type="project" value="UniProtKB-KW"/>
</dbReference>
<dbReference type="Proteomes" id="UP000683139">
    <property type="component" value="Unassembled WGS sequence"/>
</dbReference>
<dbReference type="PRINTS" id="PR00344">
    <property type="entry name" value="BCTRLSENSOR"/>
</dbReference>
<keyword evidence="11 12" id="KW-0472">Membrane</keyword>
<dbReference type="InterPro" id="IPR010559">
    <property type="entry name" value="Sig_transdc_His_kin_internal"/>
</dbReference>
<keyword evidence="4" id="KW-1003">Cell membrane</keyword>
<comment type="catalytic activity">
    <reaction evidence="1">
        <text>ATP + protein L-histidine = ADP + protein N-phospho-L-histidine.</text>
        <dbReference type="EC" id="2.7.13.3"/>
    </reaction>
</comment>
<feature type="domain" description="HAMP" evidence="14">
    <location>
        <begin position="331"/>
        <end position="385"/>
    </location>
</feature>
<evidence type="ECO:0000256" key="5">
    <source>
        <dbReference type="ARBA" id="ARBA00022553"/>
    </source>
</evidence>
<evidence type="ECO:0000256" key="3">
    <source>
        <dbReference type="ARBA" id="ARBA00012438"/>
    </source>
</evidence>
<evidence type="ECO:0000256" key="11">
    <source>
        <dbReference type="ARBA" id="ARBA00023136"/>
    </source>
</evidence>
<evidence type="ECO:0000256" key="6">
    <source>
        <dbReference type="ARBA" id="ARBA00022679"/>
    </source>
</evidence>
<organism evidence="15 16">
    <name type="scientific">Paenibacillus montaniterrae</name>
    <dbReference type="NCBI Taxonomy" id="429341"/>
    <lineage>
        <taxon>Bacteria</taxon>
        <taxon>Bacillati</taxon>
        <taxon>Bacillota</taxon>
        <taxon>Bacilli</taxon>
        <taxon>Bacillales</taxon>
        <taxon>Paenibacillaceae</taxon>
        <taxon>Paenibacillus</taxon>
    </lineage>
</organism>
<name>A0A919YVS4_9BACL</name>
<keyword evidence="12" id="KW-1133">Transmembrane helix</keyword>
<dbReference type="Gene3D" id="6.10.340.10">
    <property type="match status" value="1"/>
</dbReference>
<dbReference type="InterPro" id="IPR050640">
    <property type="entry name" value="Bact_2-comp_sensor_kinase"/>
</dbReference>
<dbReference type="Pfam" id="PF02518">
    <property type="entry name" value="HATPase_c"/>
    <property type="match status" value="1"/>
</dbReference>
<dbReference type="InterPro" id="IPR003660">
    <property type="entry name" value="HAMP_dom"/>
</dbReference>
<keyword evidence="7" id="KW-0547">Nucleotide-binding</keyword>
<evidence type="ECO:0000256" key="9">
    <source>
        <dbReference type="ARBA" id="ARBA00022840"/>
    </source>
</evidence>
<keyword evidence="16" id="KW-1185">Reference proteome</keyword>
<dbReference type="PANTHER" id="PTHR34220:SF7">
    <property type="entry name" value="SENSOR HISTIDINE KINASE YPDA"/>
    <property type="match status" value="1"/>
</dbReference>
<evidence type="ECO:0000256" key="7">
    <source>
        <dbReference type="ARBA" id="ARBA00022741"/>
    </source>
</evidence>
<protein>
    <recommendedName>
        <fullName evidence="3">histidine kinase</fullName>
        <ecNumber evidence="3">2.7.13.3</ecNumber>
    </recommendedName>
</protein>
<feature type="domain" description="Histidine kinase" evidence="13">
    <location>
        <begin position="495"/>
        <end position="602"/>
    </location>
</feature>
<dbReference type="InterPro" id="IPR004358">
    <property type="entry name" value="Sig_transdc_His_kin-like_C"/>
</dbReference>
<dbReference type="SUPFAM" id="SSF158472">
    <property type="entry name" value="HAMP domain-like"/>
    <property type="match status" value="1"/>
</dbReference>
<keyword evidence="6" id="KW-0808">Transferase</keyword>
<comment type="subcellular location">
    <subcellularLocation>
        <location evidence="2">Cell membrane</location>
        <topology evidence="2">Multi-pass membrane protein</topology>
    </subcellularLocation>
</comment>
<dbReference type="EMBL" id="BOSE01000006">
    <property type="protein sequence ID" value="GIP17718.1"/>
    <property type="molecule type" value="Genomic_DNA"/>
</dbReference>
<keyword evidence="10" id="KW-0902">Two-component regulatory system</keyword>
<dbReference type="SUPFAM" id="SSF55874">
    <property type="entry name" value="ATPase domain of HSP90 chaperone/DNA topoisomerase II/histidine kinase"/>
    <property type="match status" value="1"/>
</dbReference>
<keyword evidence="12" id="KW-0812">Transmembrane</keyword>
<dbReference type="Pfam" id="PF00672">
    <property type="entry name" value="HAMP"/>
    <property type="match status" value="1"/>
</dbReference>
<evidence type="ECO:0000256" key="12">
    <source>
        <dbReference type="SAM" id="Phobius"/>
    </source>
</evidence>
<dbReference type="PROSITE" id="PS50885">
    <property type="entry name" value="HAMP"/>
    <property type="match status" value="1"/>
</dbReference>
<comment type="caution">
    <text evidence="15">The sequence shown here is derived from an EMBL/GenBank/DDBJ whole genome shotgun (WGS) entry which is preliminary data.</text>
</comment>
<dbReference type="GO" id="GO:0005886">
    <property type="term" value="C:plasma membrane"/>
    <property type="evidence" value="ECO:0007669"/>
    <property type="project" value="UniProtKB-SubCell"/>
</dbReference>
<reference evidence="15" key="1">
    <citation type="submission" date="2021-03" db="EMBL/GenBank/DDBJ databases">
        <title>Antimicrobial resistance genes in bacteria isolated from Japanese honey, and their potential for conferring macrolide and lincosamide resistance in the American foulbrood pathogen Paenibacillus larvae.</title>
        <authorList>
            <person name="Okamoto M."/>
            <person name="Kumagai M."/>
            <person name="Kanamori H."/>
            <person name="Takamatsu D."/>
        </authorList>
    </citation>
    <scope>NUCLEOTIDE SEQUENCE</scope>
    <source>
        <strain evidence="15">J40TS1</strain>
    </source>
</reference>
<keyword evidence="8" id="KW-0418">Kinase</keyword>
<evidence type="ECO:0000256" key="8">
    <source>
        <dbReference type="ARBA" id="ARBA00022777"/>
    </source>
</evidence>
<evidence type="ECO:0000256" key="10">
    <source>
        <dbReference type="ARBA" id="ARBA00023012"/>
    </source>
</evidence>
<evidence type="ECO:0000313" key="16">
    <source>
        <dbReference type="Proteomes" id="UP000683139"/>
    </source>
</evidence>
<evidence type="ECO:0000256" key="2">
    <source>
        <dbReference type="ARBA" id="ARBA00004651"/>
    </source>
</evidence>
<dbReference type="Gene3D" id="3.30.450.20">
    <property type="entry name" value="PAS domain"/>
    <property type="match status" value="1"/>
</dbReference>
<evidence type="ECO:0000259" key="14">
    <source>
        <dbReference type="PROSITE" id="PS50885"/>
    </source>
</evidence>
<gene>
    <name evidence="15" type="ORF">J40TS1_33600</name>
</gene>
<dbReference type="GO" id="GO:0000155">
    <property type="term" value="F:phosphorelay sensor kinase activity"/>
    <property type="evidence" value="ECO:0007669"/>
    <property type="project" value="InterPro"/>
</dbReference>
<accession>A0A919YVS4</accession>
<dbReference type="CDD" id="cd06225">
    <property type="entry name" value="HAMP"/>
    <property type="match status" value="1"/>
</dbReference>